<dbReference type="SUPFAM" id="SSF48366">
    <property type="entry name" value="Ras GEF"/>
    <property type="match status" value="2"/>
</dbReference>
<evidence type="ECO:0000256" key="3">
    <source>
        <dbReference type="SAM" id="MobiDB-lite"/>
    </source>
</evidence>
<feature type="region of interest" description="Disordered" evidence="3">
    <location>
        <begin position="135"/>
        <end position="171"/>
    </location>
</feature>
<evidence type="ECO:0000313" key="6">
    <source>
        <dbReference type="EMBL" id="OMJ15402.1"/>
    </source>
</evidence>
<feature type="region of interest" description="Disordered" evidence="3">
    <location>
        <begin position="1332"/>
        <end position="1399"/>
    </location>
</feature>
<dbReference type="Proteomes" id="UP000187283">
    <property type="component" value="Unassembled WGS sequence"/>
</dbReference>
<dbReference type="Pfam" id="PF00618">
    <property type="entry name" value="RasGEF_N"/>
    <property type="match status" value="1"/>
</dbReference>
<evidence type="ECO:0000256" key="2">
    <source>
        <dbReference type="PROSITE-ProRule" id="PRU00168"/>
    </source>
</evidence>
<evidence type="ECO:0000259" key="4">
    <source>
        <dbReference type="PROSITE" id="PS50009"/>
    </source>
</evidence>
<feature type="region of interest" description="Disordered" evidence="3">
    <location>
        <begin position="325"/>
        <end position="344"/>
    </location>
</feature>
<dbReference type="EMBL" id="LSSN01002693">
    <property type="protein sequence ID" value="OMJ15402.1"/>
    <property type="molecule type" value="Genomic_DNA"/>
</dbReference>
<feature type="compositionally biased region" description="Polar residues" evidence="3">
    <location>
        <begin position="1358"/>
        <end position="1381"/>
    </location>
</feature>
<dbReference type="PANTHER" id="PTHR23113">
    <property type="entry name" value="GUANINE NUCLEOTIDE EXCHANGE FACTOR"/>
    <property type="match status" value="1"/>
</dbReference>
<feature type="domain" description="Ras-GEF" evidence="4">
    <location>
        <begin position="933"/>
        <end position="1205"/>
    </location>
</feature>
<dbReference type="InterPro" id="IPR000651">
    <property type="entry name" value="Ras-like_Gua-exchang_fac_N"/>
</dbReference>
<evidence type="ECO:0000313" key="7">
    <source>
        <dbReference type="Proteomes" id="UP000187283"/>
    </source>
</evidence>
<dbReference type="PANTHER" id="PTHR23113:SF99">
    <property type="entry name" value="RASGEF DOMAIN-CONTAINING PROTEIN"/>
    <property type="match status" value="1"/>
</dbReference>
<comment type="caution">
    <text evidence="6">The sequence shown here is derived from an EMBL/GenBank/DDBJ whole genome shotgun (WGS) entry which is preliminary data.</text>
</comment>
<dbReference type="OrthoDB" id="28357at2759"/>
<dbReference type="InterPro" id="IPR023578">
    <property type="entry name" value="Ras_GEF_dom_sf"/>
</dbReference>
<feature type="compositionally biased region" description="Polar residues" evidence="3">
    <location>
        <begin position="325"/>
        <end position="340"/>
    </location>
</feature>
<evidence type="ECO:0000256" key="1">
    <source>
        <dbReference type="ARBA" id="ARBA00022658"/>
    </source>
</evidence>
<dbReference type="PROSITE" id="PS50212">
    <property type="entry name" value="RASGEF_NTER"/>
    <property type="match status" value="1"/>
</dbReference>
<dbReference type="Pfam" id="PF00617">
    <property type="entry name" value="RasGEF"/>
    <property type="match status" value="1"/>
</dbReference>
<protein>
    <submittedName>
        <fullName evidence="6">Ras guanine nucleotide exchange factor M</fullName>
    </submittedName>
</protein>
<dbReference type="Gene3D" id="1.10.840.10">
    <property type="entry name" value="Ras guanine-nucleotide exchange factors catalytic domain"/>
    <property type="match status" value="2"/>
</dbReference>
<dbReference type="InterPro" id="IPR001895">
    <property type="entry name" value="RASGEF_cat_dom"/>
</dbReference>
<dbReference type="InterPro" id="IPR008937">
    <property type="entry name" value="Ras-like_GEF"/>
</dbReference>
<name>A0A1R1XL82_9FUNG</name>
<feature type="compositionally biased region" description="Polar residues" evidence="3">
    <location>
        <begin position="145"/>
        <end position="171"/>
    </location>
</feature>
<dbReference type="STRING" id="133412.A0A1R1XL82"/>
<feature type="compositionally biased region" description="Polar residues" evidence="3">
    <location>
        <begin position="729"/>
        <end position="739"/>
    </location>
</feature>
<feature type="compositionally biased region" description="Low complexity" evidence="3">
    <location>
        <begin position="135"/>
        <end position="144"/>
    </location>
</feature>
<feature type="region of interest" description="Disordered" evidence="3">
    <location>
        <begin position="28"/>
        <end position="47"/>
    </location>
</feature>
<keyword evidence="1 2" id="KW-0344">Guanine-nucleotide releasing factor</keyword>
<accession>A0A1R1XL82</accession>
<dbReference type="InterPro" id="IPR036964">
    <property type="entry name" value="RASGEF_cat_dom_sf"/>
</dbReference>
<dbReference type="CDD" id="cd06224">
    <property type="entry name" value="REM"/>
    <property type="match status" value="1"/>
</dbReference>
<organism evidence="6 7">
    <name type="scientific">Smittium culicis</name>
    <dbReference type="NCBI Taxonomy" id="133412"/>
    <lineage>
        <taxon>Eukaryota</taxon>
        <taxon>Fungi</taxon>
        <taxon>Fungi incertae sedis</taxon>
        <taxon>Zoopagomycota</taxon>
        <taxon>Kickxellomycotina</taxon>
        <taxon>Harpellomycetes</taxon>
        <taxon>Harpellales</taxon>
        <taxon>Legeriomycetaceae</taxon>
        <taxon>Smittium</taxon>
    </lineage>
</organism>
<feature type="compositionally biased region" description="Polar residues" evidence="3">
    <location>
        <begin position="28"/>
        <end position="37"/>
    </location>
</feature>
<dbReference type="GO" id="GO:0005886">
    <property type="term" value="C:plasma membrane"/>
    <property type="evidence" value="ECO:0007669"/>
    <property type="project" value="TreeGrafter"/>
</dbReference>
<dbReference type="PROSITE" id="PS50009">
    <property type="entry name" value="RASGEF_CAT"/>
    <property type="match status" value="1"/>
</dbReference>
<feature type="region of interest" description="Disordered" evidence="3">
    <location>
        <begin position="777"/>
        <end position="851"/>
    </location>
</feature>
<dbReference type="GO" id="GO:0005085">
    <property type="term" value="F:guanyl-nucleotide exchange factor activity"/>
    <property type="evidence" value="ECO:0007669"/>
    <property type="project" value="UniProtKB-KW"/>
</dbReference>
<evidence type="ECO:0000259" key="5">
    <source>
        <dbReference type="PROSITE" id="PS50212"/>
    </source>
</evidence>
<dbReference type="GO" id="GO:0007265">
    <property type="term" value="P:Ras protein signal transduction"/>
    <property type="evidence" value="ECO:0007669"/>
    <property type="project" value="TreeGrafter"/>
</dbReference>
<feature type="region of interest" description="Disordered" evidence="3">
    <location>
        <begin position="721"/>
        <end position="743"/>
    </location>
</feature>
<sequence length="1800" mass="202196">MDSLSARISRNYNKKNIVIYDSSIDPSNKNNTDSYYNHSPKKSDSLSSEEIILSPHNTNNNSYAEPAIKKSSPISETLNLYNIDSVTLRQTFDNDFLQSPQIPSEPSHFLMKTYPNAKKTNPFFHKSHFFNNNIPKNFNTNPYNQNNSPRSLHRPTNSLSNPQNPSTTNQKPFFNAFHIESIQNDSNSLDRNTPPLENILDSASSNNYTIPPIKNNPPLHNPAQHISAIPQPYFNSTNVNNVNFNNNTNISSFNSSSSSQDPAAFSSTNSDIKFSFPTLNSDNSESLVIPNQEPIFLNPNFNSNLANKKKSTPNAINVANSQSFKAHNSYHPNPTNTENSDLPHQKTIEISRAPSSDSAYIQKPSKQSVKSLGMLKLPEEYCKDIFSILTPKLCSLLGVFCHKIHTPLSIFLNPDYPKHSLYGCASYYSQVDDFMFQSLHRTQISNWPLNKNSLSADIFLGSQINLLQKRSNKISSDQNQPSYRELLFSKSKGLSLWALIISLTDKNCTPNSITISKTLCSYRFFCTSLDFLRLLIIRYLNCDIELKDPPNNSAPNPSNQSISDSNLYGLTDFNSAQASKVIQLRVLNFIKLWVKSYKEDFDECHFSKNLLLEFLSFIKSFKGKHDLANNIETRLNKDYVESPLYQSSFPRKSSVSSVRAKNDSIISNTLAIYTSELLSNNKRYSDHYESIFEPRNLKSSSVQPSALKKKHSLKHKFSLGNFNPYKQIDPQNRTSSPVDSSKKISKKISSSYLMSLFNSKQKRSSINSNELTRTESKDALLNDLPRLQPKRSLANSNDLKFPGKVNSKDLKFPEKANSNDLKFPEKANSNDLKFPGKDSTSSELPKKNLPANTDDLYYDASNFKNNRRTFNSQLSDDVSSRTSSALRSSDGSGLEYEMFNQEIFRNSSSAIFGSCKKKSFDFDPKASKITDFDPGFIAEQLTLIEHSMYSKISMNDIFKRLRSKSNKTKSFGSFSSYDQRTAGDKTEFDFNSITGVDNSIAEKTQNSSDISSLAHWSNCTTYWTIYTILSEPNPIVRASIIVHISLVAYYCLAIRNYSGAFELVGGLTNSSINRLKDTWSFVPPQFKQIIDQIQEIWHSRPNHKLYRESFLAALNGTLGPDYGIAFDPSPYNFSETLSGKNKKPFKNASSGHSRNNSVSGVKTFFGIGSSNKDKSLSVSKPPEQSFSGINPNSFILNSNSPFSPSSDTYSKTPTNSFYQPPSGSDTTLYETDAINDIFVQASANSDNRNDKVLDQLFGTSFSSNKRESSENFKRALSVANIDYFHRAWLIRNPSEITNRRVSGNNNTFNLGSIAKGGKAKSKSLQPENFRKSATLHNGYEYNPKTNESQKYDVPLKSSKYNNSDTFSGQTFGPSYLHTPSNPGKDLEKDSSNNNESFKSGSKLAQYPVVPFFGLHLTDLIHADEANQTYIKTNNAENFSSLLEFKNNWSKLPNLESAQTLSAKSSFQNLNGDGQRLAFSKAEKAAMLKSSVSNSNMSVLAKPKGAPGPTIMNMTKFRIISNILAEIKQSQSLGFSFTPNITIQNWLKNIILNFEDLLNELSDQLESSKDSSSSGKRALSQQYLTKKSSKLKTQGQDLEDTFTITEENPLSGTTPKYDKKDYFNNLSNFPTSNSKVDDITPIFKMNDLSISTEPTDTICLNDLVYDKCSRKTLNNDYIFSSNYPDLELVSDLAFDSENSYRKLSDAANMRIDSKPIRKMKSQNAQDLLSSNRYGKSNKLSNSKSFSNILTIETKNQYPFPKSTPEILKPENLSNKASYNRKNSNAADLENILYSISKKLEP</sequence>
<keyword evidence="7" id="KW-1185">Reference proteome</keyword>
<proteinExistence type="predicted"/>
<dbReference type="Gene3D" id="1.20.870.10">
    <property type="entry name" value="Son of sevenless (SoS) protein Chain: S domain 1"/>
    <property type="match status" value="1"/>
</dbReference>
<gene>
    <name evidence="6" type="ORF">AYI70_g7296</name>
</gene>
<dbReference type="SMART" id="SM00147">
    <property type="entry name" value="RasGEF"/>
    <property type="match status" value="1"/>
</dbReference>
<reference evidence="6 7" key="1">
    <citation type="submission" date="2017-01" db="EMBL/GenBank/DDBJ databases">
        <authorList>
            <person name="Mah S.A."/>
            <person name="Swanson W.J."/>
            <person name="Moy G.W."/>
            <person name="Vacquier V.D."/>
        </authorList>
    </citation>
    <scope>NUCLEOTIDE SEQUENCE [LARGE SCALE GENOMIC DNA]</scope>
    <source>
        <strain evidence="6 7">GSMNP</strain>
    </source>
</reference>
<feature type="domain" description="N-terminal Ras-GEF" evidence="5">
    <location>
        <begin position="487"/>
        <end position="639"/>
    </location>
</feature>